<gene>
    <name evidence="2" type="ORF">NM948_11030</name>
</gene>
<sequence>MSTDIENVAEYLPSVVHEMVNIAGFSDVEKIIKRFGGSRFRFSDGIHYFPKLKELIGKESAIKLRTHFQSEEIYIPRCDVALRVLRNQRLKADFDYLTQREGKSGRMSMLELCHKYKISDRQAWDIVYSLQREPRTQQTTLF</sequence>
<dbReference type="SUPFAM" id="SSF46689">
    <property type="entry name" value="Homeodomain-like"/>
    <property type="match status" value="1"/>
</dbReference>
<dbReference type="InterPro" id="IPR014875">
    <property type="entry name" value="Mor_transcription_activator"/>
</dbReference>
<dbReference type="InterPro" id="IPR009057">
    <property type="entry name" value="Homeodomain-like_sf"/>
</dbReference>
<comment type="caution">
    <text evidence="2">The sequence shown here is derived from an EMBL/GenBank/DDBJ whole genome shotgun (WGS) entry which is preliminary data.</text>
</comment>
<proteinExistence type="predicted"/>
<dbReference type="AlphaFoldDB" id="A0A9X3URJ6"/>
<reference evidence="2" key="1">
    <citation type="submission" date="2022-07" db="EMBL/GenBank/DDBJ databases">
        <title>Genome-based characterization of novel serogroup A variants of Pasteurella multocida.</title>
        <authorList>
            <person name="Prajapati A."/>
            <person name="Yogisharadhya R."/>
            <person name="Mohanty N."/>
            <person name="Chanda M."/>
            <person name="Mendem S.K."/>
            <person name="Siddaramappa S."/>
            <person name="Shivachandra S.B."/>
        </authorList>
    </citation>
    <scope>NUCLEOTIDE SEQUENCE</scope>
    <source>
        <strain evidence="2">NIVEDIPm19</strain>
    </source>
</reference>
<feature type="domain" description="Mor transcription activator" evidence="1">
    <location>
        <begin position="52"/>
        <end position="137"/>
    </location>
</feature>
<evidence type="ECO:0000313" key="2">
    <source>
        <dbReference type="EMBL" id="MDA5624067.1"/>
    </source>
</evidence>
<evidence type="ECO:0000313" key="3">
    <source>
        <dbReference type="Proteomes" id="UP001145481"/>
    </source>
</evidence>
<dbReference type="Pfam" id="PF08765">
    <property type="entry name" value="Mor"/>
    <property type="match status" value="1"/>
</dbReference>
<dbReference type="Proteomes" id="UP001145481">
    <property type="component" value="Unassembled WGS sequence"/>
</dbReference>
<evidence type="ECO:0000259" key="1">
    <source>
        <dbReference type="Pfam" id="PF08765"/>
    </source>
</evidence>
<accession>A0A9X3URJ6</accession>
<dbReference type="EMBL" id="JANJHC010000032">
    <property type="protein sequence ID" value="MDA5624067.1"/>
    <property type="molecule type" value="Genomic_DNA"/>
</dbReference>
<protein>
    <submittedName>
        <fullName evidence="2">Mor transcription activator family protein</fullName>
    </submittedName>
</protein>
<organism evidence="2 3">
    <name type="scientific">Pasteurella multocida</name>
    <dbReference type="NCBI Taxonomy" id="747"/>
    <lineage>
        <taxon>Bacteria</taxon>
        <taxon>Pseudomonadati</taxon>
        <taxon>Pseudomonadota</taxon>
        <taxon>Gammaproteobacteria</taxon>
        <taxon>Pasteurellales</taxon>
        <taxon>Pasteurellaceae</taxon>
        <taxon>Pasteurella</taxon>
    </lineage>
</organism>
<dbReference type="RefSeq" id="WP_195189120.1">
    <property type="nucleotide sequence ID" value="NZ_CP076113.1"/>
</dbReference>
<name>A0A9X3URJ6_PASMD</name>